<evidence type="ECO:0000256" key="6">
    <source>
        <dbReference type="SAM" id="MobiDB-lite"/>
    </source>
</evidence>
<comment type="subunit">
    <text evidence="3">Homodimer.</text>
</comment>
<dbReference type="GO" id="GO:0051082">
    <property type="term" value="F:unfolded protein binding"/>
    <property type="evidence" value="ECO:0007669"/>
    <property type="project" value="TreeGrafter"/>
</dbReference>
<dbReference type="PANTHER" id="PTHR21237:SF23">
    <property type="entry name" value="GRPE PROTEIN HOMOLOG, MITOCHONDRIAL"/>
    <property type="match status" value="1"/>
</dbReference>
<dbReference type="KEGG" id="sgrg:L0C25_08265"/>
<dbReference type="GO" id="GO:0051087">
    <property type="term" value="F:protein-folding chaperone binding"/>
    <property type="evidence" value="ECO:0007669"/>
    <property type="project" value="InterPro"/>
</dbReference>
<evidence type="ECO:0000256" key="3">
    <source>
        <dbReference type="HAMAP-Rule" id="MF_01151"/>
    </source>
</evidence>
<reference evidence="7" key="1">
    <citation type="submission" date="2022-01" db="EMBL/GenBank/DDBJ databases">
        <title>Nocardioidaceae gen. sp. A5X3R13.</title>
        <authorList>
            <person name="Lopez Marin M.A."/>
            <person name="Uhlik O."/>
        </authorList>
    </citation>
    <scope>NUCLEOTIDE SEQUENCE</scope>
    <source>
        <strain evidence="7">A5X3R13</strain>
    </source>
</reference>
<dbReference type="Proteomes" id="UP001164390">
    <property type="component" value="Chromosome"/>
</dbReference>
<accession>A0AA46TKP4</accession>
<evidence type="ECO:0000256" key="5">
    <source>
        <dbReference type="RuleBase" id="RU004478"/>
    </source>
</evidence>
<evidence type="ECO:0000256" key="4">
    <source>
        <dbReference type="RuleBase" id="RU000639"/>
    </source>
</evidence>
<dbReference type="GO" id="GO:0042803">
    <property type="term" value="F:protein homodimerization activity"/>
    <property type="evidence" value="ECO:0007669"/>
    <property type="project" value="InterPro"/>
</dbReference>
<feature type="region of interest" description="Disordered" evidence="6">
    <location>
        <begin position="1"/>
        <end position="51"/>
    </location>
</feature>
<keyword evidence="8" id="KW-1185">Reference proteome</keyword>
<dbReference type="RefSeq" id="WP_271636000.1">
    <property type="nucleotide sequence ID" value="NZ_CP094970.1"/>
</dbReference>
<feature type="compositionally biased region" description="Low complexity" evidence="6">
    <location>
        <begin position="25"/>
        <end position="35"/>
    </location>
</feature>
<dbReference type="SUPFAM" id="SSF51064">
    <property type="entry name" value="Head domain of nucleotide exchange factor GrpE"/>
    <property type="match status" value="1"/>
</dbReference>
<dbReference type="InterPro" id="IPR013805">
    <property type="entry name" value="GrpE_CC"/>
</dbReference>
<comment type="similarity">
    <text evidence="1 3 5">Belongs to the GrpE family.</text>
</comment>
<dbReference type="PANTHER" id="PTHR21237">
    <property type="entry name" value="GRPE PROTEIN"/>
    <property type="match status" value="1"/>
</dbReference>
<evidence type="ECO:0000256" key="2">
    <source>
        <dbReference type="ARBA" id="ARBA00023186"/>
    </source>
</evidence>
<keyword evidence="3" id="KW-0963">Cytoplasm</keyword>
<protein>
    <recommendedName>
        <fullName evidence="3 4">Protein GrpE</fullName>
    </recommendedName>
    <alternativeName>
        <fullName evidence="3">HSP-70 cofactor</fullName>
    </alternativeName>
</protein>
<dbReference type="EMBL" id="CP094970">
    <property type="protein sequence ID" value="UYM07056.1"/>
    <property type="molecule type" value="Genomic_DNA"/>
</dbReference>
<keyword evidence="3 4" id="KW-0346">Stress response</keyword>
<dbReference type="GO" id="GO:0005737">
    <property type="term" value="C:cytoplasm"/>
    <property type="evidence" value="ECO:0007669"/>
    <property type="project" value="UniProtKB-SubCell"/>
</dbReference>
<sequence>MTQPGPEQTPEESAGAEAPPDPGHDAAPAEGVEPEAPAPEPEPPSVEQQLAERTADLQRLQAEYVNYKRRVDRDRKADHERAVARVITQLLPVLDDIDRAREHDELDGGFKAVAESIEQVTRSFGLEAFGAEGEPFDPMIHEALHLEHSEDATEPSVSKVVQLGYRIGDGVLRPARVLVVAPQE</sequence>
<proteinExistence type="inferred from homology"/>
<dbReference type="PROSITE" id="PS01071">
    <property type="entry name" value="GRPE"/>
    <property type="match status" value="1"/>
</dbReference>
<dbReference type="Pfam" id="PF01025">
    <property type="entry name" value="GrpE"/>
    <property type="match status" value="1"/>
</dbReference>
<dbReference type="PRINTS" id="PR00773">
    <property type="entry name" value="GRPEPROTEIN"/>
</dbReference>
<dbReference type="CDD" id="cd00446">
    <property type="entry name" value="GrpE"/>
    <property type="match status" value="1"/>
</dbReference>
<dbReference type="GO" id="GO:0006457">
    <property type="term" value="P:protein folding"/>
    <property type="evidence" value="ECO:0007669"/>
    <property type="project" value="InterPro"/>
</dbReference>
<name>A0AA46TKP4_9ACTN</name>
<dbReference type="SUPFAM" id="SSF58014">
    <property type="entry name" value="Coiled-coil domain of nucleotide exchange factor GrpE"/>
    <property type="match status" value="1"/>
</dbReference>
<dbReference type="AlphaFoldDB" id="A0AA46TKP4"/>
<evidence type="ECO:0000313" key="7">
    <source>
        <dbReference type="EMBL" id="UYM07056.1"/>
    </source>
</evidence>
<dbReference type="HAMAP" id="MF_01151">
    <property type="entry name" value="GrpE"/>
    <property type="match status" value="1"/>
</dbReference>
<evidence type="ECO:0000313" key="8">
    <source>
        <dbReference type="Proteomes" id="UP001164390"/>
    </source>
</evidence>
<gene>
    <name evidence="3 7" type="primary">grpE</name>
    <name evidence="7" type="ORF">L0C25_08265</name>
</gene>
<dbReference type="Gene3D" id="3.90.20.20">
    <property type="match status" value="1"/>
</dbReference>
<dbReference type="Gene3D" id="2.30.22.10">
    <property type="entry name" value="Head domain of nucleotide exchange factor GrpE"/>
    <property type="match status" value="1"/>
</dbReference>
<comment type="subcellular location">
    <subcellularLocation>
        <location evidence="3">Cytoplasm</location>
    </subcellularLocation>
</comment>
<comment type="function">
    <text evidence="3 4">Participates actively in the response to hyperosmotic and heat shock by preventing the aggregation of stress-denatured proteins, in association with DnaK and GrpE. It is the nucleotide exchange factor for DnaK and may function as a thermosensor. Unfolded proteins bind initially to DnaJ; upon interaction with the DnaJ-bound protein, DnaK hydrolyzes its bound ATP, resulting in the formation of a stable complex. GrpE releases ADP from DnaK; ATP binding to DnaK triggers the release of the substrate protein, thus completing the reaction cycle. Several rounds of ATP-dependent interactions between DnaJ, DnaK and GrpE are required for fully efficient folding.</text>
</comment>
<organism evidence="7 8">
    <name type="scientific">Solicola gregarius</name>
    <dbReference type="NCBI Taxonomy" id="2908642"/>
    <lineage>
        <taxon>Bacteria</taxon>
        <taxon>Bacillati</taxon>
        <taxon>Actinomycetota</taxon>
        <taxon>Actinomycetes</taxon>
        <taxon>Propionibacteriales</taxon>
        <taxon>Nocardioidaceae</taxon>
        <taxon>Solicola</taxon>
    </lineage>
</organism>
<dbReference type="InterPro" id="IPR000740">
    <property type="entry name" value="GrpE"/>
</dbReference>
<evidence type="ECO:0000256" key="1">
    <source>
        <dbReference type="ARBA" id="ARBA00009054"/>
    </source>
</evidence>
<keyword evidence="2 3" id="KW-0143">Chaperone</keyword>
<dbReference type="GO" id="GO:0000774">
    <property type="term" value="F:adenyl-nucleotide exchange factor activity"/>
    <property type="evidence" value="ECO:0007669"/>
    <property type="project" value="InterPro"/>
</dbReference>
<dbReference type="InterPro" id="IPR009012">
    <property type="entry name" value="GrpE_head"/>
</dbReference>